<dbReference type="EMBL" id="JZWS02000010">
    <property type="protein sequence ID" value="MCL7344491.1"/>
    <property type="molecule type" value="Genomic_DNA"/>
</dbReference>
<protein>
    <submittedName>
        <fullName evidence="2">CRISPR-associated CARF protein Csa3</fullName>
    </submittedName>
</protein>
<gene>
    <name evidence="2" type="primary">csa3</name>
    <name evidence="2" type="ORF">TQ35_007955</name>
</gene>
<dbReference type="AlphaFoldDB" id="A0AAE3FL83"/>
<dbReference type="Gene3D" id="1.10.10.10">
    <property type="entry name" value="Winged helix-like DNA-binding domain superfamily/Winged helix DNA-binding domain"/>
    <property type="match status" value="1"/>
</dbReference>
<name>A0AAE3FL83_9CREN</name>
<feature type="domain" description="Csa3 N-terminal" evidence="1">
    <location>
        <begin position="5"/>
        <end position="120"/>
    </location>
</feature>
<accession>A0AAE3FL83</accession>
<sequence length="242" mass="26767">MTETKTYLSTMGFHESFVLRLLSRTNATRDDELVIVVPRPVIGGVAEAIDSLKASCSRMRYPEPRVEEIELGDFPSTLSRILDVVLSSKGVIHANLSVGLRSMDVLILLAILLSRKPFFAYLMSESGEGHDIVIKGDEVYSLLKEYTVEDLKLLHVISRKGEVTLSELASELGKSEKTVVNRLNELKKAGLVVIKGKDKGVSLTQLGNVVLKMRSLERVESASALENSFNSMKDQHESLFTS</sequence>
<dbReference type="InterPro" id="IPR054588">
    <property type="entry name" value="Csa3_N"/>
</dbReference>
<dbReference type="Gene3D" id="3.40.50.11700">
    <property type="match status" value="1"/>
</dbReference>
<proteinExistence type="predicted"/>
<dbReference type="InterPro" id="IPR010163">
    <property type="entry name" value="Csa3"/>
</dbReference>
<dbReference type="Pfam" id="PF13412">
    <property type="entry name" value="HTH_24"/>
    <property type="match status" value="1"/>
</dbReference>
<dbReference type="NCBIfam" id="TIGR01884">
    <property type="entry name" value="cas_HTH"/>
    <property type="match status" value="1"/>
</dbReference>
<dbReference type="InterPro" id="IPR036388">
    <property type="entry name" value="WH-like_DNA-bd_sf"/>
</dbReference>
<reference evidence="2" key="1">
    <citation type="submission" date="2022-05" db="EMBL/GenBank/DDBJ databases">
        <title>Metagenome Sequencing of an Archaeal-Dominated Microbial Community from a Hot Spring at the Los Azufres Geothermal Field, Mexico.</title>
        <authorList>
            <person name="Marin-Paredes R."/>
            <person name="Martinez-Romero E."/>
            <person name="Servin-Garciduenas L.E."/>
        </authorList>
    </citation>
    <scope>NUCLEOTIDE SEQUENCE</scope>
    <source>
        <strain evidence="2">AZ1-454</strain>
    </source>
</reference>
<evidence type="ECO:0000259" key="1">
    <source>
        <dbReference type="Pfam" id="PF22662"/>
    </source>
</evidence>
<comment type="caution">
    <text evidence="2">The sequence shown here is derived from an EMBL/GenBank/DDBJ whole genome shotgun (WGS) entry which is preliminary data.</text>
</comment>
<dbReference type="SUPFAM" id="SSF46785">
    <property type="entry name" value="Winged helix' DNA-binding domain"/>
    <property type="match status" value="1"/>
</dbReference>
<organism evidence="2">
    <name type="scientific">Candidatus Aramenus sulfurataquae</name>
    <dbReference type="NCBI Taxonomy" id="1326980"/>
    <lineage>
        <taxon>Archaea</taxon>
        <taxon>Thermoproteota</taxon>
        <taxon>Thermoprotei</taxon>
        <taxon>Sulfolobales</taxon>
        <taxon>Sulfolobaceae</taxon>
        <taxon>Candidatus Aramenus</taxon>
    </lineage>
</organism>
<dbReference type="Pfam" id="PF22662">
    <property type="entry name" value="Csa3_N"/>
    <property type="match status" value="1"/>
</dbReference>
<evidence type="ECO:0000313" key="2">
    <source>
        <dbReference type="EMBL" id="MCL7344491.1"/>
    </source>
</evidence>
<dbReference type="InterPro" id="IPR036390">
    <property type="entry name" value="WH_DNA-bd_sf"/>
</dbReference>